<dbReference type="EMBL" id="RJUR01000014">
    <property type="protein sequence ID" value="ROQ48789.1"/>
    <property type="molecule type" value="Genomic_DNA"/>
</dbReference>
<proteinExistence type="predicted"/>
<dbReference type="GO" id="GO:0016811">
    <property type="term" value="F:hydrolase activity, acting on carbon-nitrogen (but not peptide) bonds, in linear amides"/>
    <property type="evidence" value="ECO:0007669"/>
    <property type="project" value="TreeGrafter"/>
</dbReference>
<reference evidence="1 2" key="1">
    <citation type="submission" date="2018-11" db="EMBL/GenBank/DDBJ databases">
        <title>Genomic analyses of the natural microbiome of Caenorhabditis elegans.</title>
        <authorList>
            <person name="Samuel B."/>
        </authorList>
    </citation>
    <scope>NUCLEOTIDE SEQUENCE [LARGE SCALE GENOMIC DNA]</scope>
    <source>
        <strain evidence="1 2">BIGb0473</strain>
    </source>
</reference>
<protein>
    <submittedName>
        <fullName evidence="1">LmbE family N-acetylglucosaminyl deacetylase</fullName>
    </submittedName>
</protein>
<dbReference type="Pfam" id="PF02585">
    <property type="entry name" value="PIG-L"/>
    <property type="match status" value="1"/>
</dbReference>
<dbReference type="PANTHER" id="PTHR12993:SF29">
    <property type="entry name" value="BLR3841 PROTEIN"/>
    <property type="match status" value="1"/>
</dbReference>
<dbReference type="AlphaFoldDB" id="A0A9X8EI02"/>
<dbReference type="PANTHER" id="PTHR12993">
    <property type="entry name" value="N-ACETYLGLUCOSAMINYL-PHOSPHATIDYLINOSITOL DE-N-ACETYLASE-RELATED"/>
    <property type="match status" value="1"/>
</dbReference>
<accession>A0A9X8EI02</accession>
<comment type="caution">
    <text evidence="1">The sequence shown here is derived from an EMBL/GenBank/DDBJ whole genome shotgun (WGS) entry which is preliminary data.</text>
</comment>
<name>A0A9X8EI02_PSEPU</name>
<gene>
    <name evidence="1" type="ORF">EDF85_3091</name>
</gene>
<dbReference type="SUPFAM" id="SSF102588">
    <property type="entry name" value="LmbE-like"/>
    <property type="match status" value="1"/>
</dbReference>
<dbReference type="RefSeq" id="WP_123753070.1">
    <property type="nucleotide sequence ID" value="NZ_RJUR01000014.1"/>
</dbReference>
<dbReference type="InterPro" id="IPR024078">
    <property type="entry name" value="LmbE-like_dom_sf"/>
</dbReference>
<sequence length="253" mass="27268">MSVDNPIKAAGSGTPLSLWQASSALAQVATVQADELLPPGARLVVVAPHPDDEVLGCGGLLSTFCGREQALLLVSVTDGEGSHPGSLAWPGERLRVQRPLESRAALAALGLDVDRVAWQRLHLADSGVTAHEAQLAHALVRCLRPGDRVLSTWRLDGHCDHEAVGRASAQAAQTVGAQLIEVPIWAWHWARPDDPRLPWRRARKLALSPQQLARKRAAIAAHASQLHADGEQPPVLSQTTLQRLLQPFELLFL</sequence>
<dbReference type="InterPro" id="IPR003737">
    <property type="entry name" value="GlcNAc_PI_deacetylase-related"/>
</dbReference>
<organism evidence="1 2">
    <name type="scientific">Pseudomonas putida</name>
    <name type="common">Arthrobacter siderocapsulatus</name>
    <dbReference type="NCBI Taxonomy" id="303"/>
    <lineage>
        <taxon>Bacteria</taxon>
        <taxon>Pseudomonadati</taxon>
        <taxon>Pseudomonadota</taxon>
        <taxon>Gammaproteobacteria</taxon>
        <taxon>Pseudomonadales</taxon>
        <taxon>Pseudomonadaceae</taxon>
        <taxon>Pseudomonas</taxon>
    </lineage>
</organism>
<evidence type="ECO:0000313" key="2">
    <source>
        <dbReference type="Proteomes" id="UP000269115"/>
    </source>
</evidence>
<dbReference type="Gene3D" id="3.40.50.10320">
    <property type="entry name" value="LmbE-like"/>
    <property type="match status" value="1"/>
</dbReference>
<dbReference type="Proteomes" id="UP000269115">
    <property type="component" value="Unassembled WGS sequence"/>
</dbReference>
<evidence type="ECO:0000313" key="1">
    <source>
        <dbReference type="EMBL" id="ROQ48789.1"/>
    </source>
</evidence>